<dbReference type="PANTHER" id="PTHR46390:SF1">
    <property type="entry name" value="MANNOSE-1-PHOSPHATE GUANYLYLTRANSFERASE"/>
    <property type="match status" value="1"/>
</dbReference>
<dbReference type="eggNOG" id="COG0836">
    <property type="taxonomic scope" value="Bacteria"/>
</dbReference>
<dbReference type="EMBL" id="JGYK01000001">
    <property type="protein sequence ID" value="KFI40584.1"/>
    <property type="molecule type" value="Genomic_DNA"/>
</dbReference>
<dbReference type="InterPro" id="IPR049577">
    <property type="entry name" value="GMPP_N"/>
</dbReference>
<dbReference type="Gene3D" id="3.90.550.10">
    <property type="entry name" value="Spore Coat Polysaccharide Biosynthesis Protein SpsA, Chain A"/>
    <property type="match status" value="1"/>
</dbReference>
<evidence type="ECO:0000313" key="3">
    <source>
        <dbReference type="EMBL" id="KFI40584.1"/>
    </source>
</evidence>
<feature type="domain" description="Nucleotidyl transferase" evidence="1">
    <location>
        <begin position="8"/>
        <end position="291"/>
    </location>
</feature>
<evidence type="ECO:0000259" key="1">
    <source>
        <dbReference type="Pfam" id="PF00483"/>
    </source>
</evidence>
<dbReference type="GO" id="GO:0004475">
    <property type="term" value="F:mannose-1-phosphate guanylyltransferase (GTP) activity"/>
    <property type="evidence" value="ECO:0007669"/>
    <property type="project" value="UniProtKB-EC"/>
</dbReference>
<sequence>MSTDDFYAIIPAGGVGTRLWPLSRRSRPKFLFDLPGQGRTMIQATFDRLSAICGDDHVAVSTGAQHVDAVRTQLPELGVNAVFAEPVPRDSTAAIALATAVLAKRHGDHIVVGSFAADHVIRDDGAFAMSVRQAVAAARAGYVATIGIAASRPSTAFGYIHQGRSLADRVPDAPDARLVSEFVEKPDAATAQAYLATGEYRWNAGMFVMRADVVLDCLRRYKPELHRSVLAIAQAWDVSPEARERAMREHWAGIEKIAFDYAVAEPLSVAGGVAVVPGGFGWDDIGDFNSVAALLPSSNRRNIKILGDPDRVVYLDSAGDVVVPDADRTVALLGVDDMVVVDTSDALLIAPRARSQEVKDMVAKLTEEGRENIL</sequence>
<evidence type="ECO:0000259" key="2">
    <source>
        <dbReference type="Pfam" id="PF22640"/>
    </source>
</evidence>
<organism evidence="3 4">
    <name type="scientific">Bifidobacterium actinocoloniiforme DSM 22766</name>
    <dbReference type="NCBI Taxonomy" id="1437605"/>
    <lineage>
        <taxon>Bacteria</taxon>
        <taxon>Bacillati</taxon>
        <taxon>Actinomycetota</taxon>
        <taxon>Actinomycetes</taxon>
        <taxon>Bifidobacteriales</taxon>
        <taxon>Bifidobacteriaceae</taxon>
        <taxon>Bifidobacterium</taxon>
    </lineage>
</organism>
<comment type="caution">
    <text evidence="3">The sequence shown here is derived from an EMBL/GenBank/DDBJ whole genome shotgun (WGS) entry which is preliminary data.</text>
</comment>
<dbReference type="EC" id="2.7.7.13" evidence="3"/>
<keyword evidence="3" id="KW-0808">Transferase</keyword>
<evidence type="ECO:0000313" key="4">
    <source>
        <dbReference type="Proteomes" id="UP000029015"/>
    </source>
</evidence>
<dbReference type="Pfam" id="PF00483">
    <property type="entry name" value="NTP_transferase"/>
    <property type="match status" value="1"/>
</dbReference>
<dbReference type="GO" id="GO:0004476">
    <property type="term" value="F:mannose-6-phosphate isomerase activity"/>
    <property type="evidence" value="ECO:0007669"/>
    <property type="project" value="UniProtKB-EC"/>
</dbReference>
<keyword evidence="3" id="KW-0413">Isomerase</keyword>
<dbReference type="PANTHER" id="PTHR46390">
    <property type="entry name" value="MANNOSE-1-PHOSPHATE GUANYLYLTRANSFERASE"/>
    <property type="match status" value="1"/>
</dbReference>
<dbReference type="Pfam" id="PF22640">
    <property type="entry name" value="ManC_GMP_beta-helix"/>
    <property type="match status" value="1"/>
</dbReference>
<dbReference type="RefSeq" id="WP_033504721.1">
    <property type="nucleotide sequence ID" value="NZ_CP011786.1"/>
</dbReference>
<dbReference type="InterPro" id="IPR051161">
    <property type="entry name" value="Mannose-6P_isomerase_type2"/>
</dbReference>
<dbReference type="SUPFAM" id="SSF159283">
    <property type="entry name" value="Guanosine diphospho-D-mannose pyrophosphorylase/mannose-6-phosphate isomerase linker domain"/>
    <property type="match status" value="1"/>
</dbReference>
<proteinExistence type="predicted"/>
<reference evidence="3 4" key="1">
    <citation type="submission" date="2014-03" db="EMBL/GenBank/DDBJ databases">
        <title>Genomics of Bifidobacteria.</title>
        <authorList>
            <person name="Ventura M."/>
            <person name="Milani C."/>
            <person name="Lugli G.A."/>
        </authorList>
    </citation>
    <scope>NUCLEOTIDE SEQUENCE [LARGE SCALE GENOMIC DNA]</scope>
    <source>
        <strain evidence="3 4">DSM 22766</strain>
    </source>
</reference>
<gene>
    <name evidence="3" type="ORF">BACT_1288</name>
</gene>
<keyword evidence="3" id="KW-0548">Nucleotidyltransferase</keyword>
<dbReference type="InterPro" id="IPR005835">
    <property type="entry name" value="NTP_transferase_dom"/>
</dbReference>
<dbReference type="EC" id="5.3.1.8" evidence="3"/>
<accession>A0A086Z234</accession>
<dbReference type="InterPro" id="IPR029044">
    <property type="entry name" value="Nucleotide-diphossugar_trans"/>
</dbReference>
<dbReference type="PATRIC" id="fig|1437605.7.peg.1522"/>
<dbReference type="KEGG" id="bact:AB656_07430"/>
<dbReference type="InterPro" id="IPR054566">
    <property type="entry name" value="ManC/GMP-like_b-helix"/>
</dbReference>
<feature type="domain" description="MannoseP isomerase/GMP-like beta-helix" evidence="2">
    <location>
        <begin position="310"/>
        <end position="365"/>
    </location>
</feature>
<keyword evidence="4" id="KW-1185">Reference proteome</keyword>
<protein>
    <submittedName>
        <fullName evidence="3">Mannose-1-phosphate guanylyltransferase (GDP)</fullName>
        <ecNumber evidence="3">2.7.7.13</ecNumber>
        <ecNumber evidence="3">5.3.1.8</ecNumber>
    </submittedName>
</protein>
<name>A0A086Z234_9BIFI</name>
<dbReference type="GO" id="GO:0009298">
    <property type="term" value="P:GDP-mannose biosynthetic process"/>
    <property type="evidence" value="ECO:0007669"/>
    <property type="project" value="TreeGrafter"/>
</dbReference>
<dbReference type="AlphaFoldDB" id="A0A086Z234"/>
<dbReference type="OrthoDB" id="9806359at2"/>
<dbReference type="SUPFAM" id="SSF53448">
    <property type="entry name" value="Nucleotide-diphospho-sugar transferases"/>
    <property type="match status" value="1"/>
</dbReference>
<dbReference type="CDD" id="cd02509">
    <property type="entry name" value="GDP-M1P_Guanylyltransferase"/>
    <property type="match status" value="1"/>
</dbReference>
<dbReference type="STRING" id="1437605.AB656_07430"/>
<dbReference type="Proteomes" id="UP000029015">
    <property type="component" value="Unassembled WGS sequence"/>
</dbReference>